<dbReference type="GO" id="GO:0003677">
    <property type="term" value="F:DNA binding"/>
    <property type="evidence" value="ECO:0007669"/>
    <property type="project" value="UniProtKB-KW"/>
</dbReference>
<evidence type="ECO:0000256" key="1">
    <source>
        <dbReference type="ARBA" id="ARBA00004123"/>
    </source>
</evidence>
<evidence type="ECO:0000259" key="7">
    <source>
        <dbReference type="PROSITE" id="PS51032"/>
    </source>
</evidence>
<dbReference type="CDD" id="cd00018">
    <property type="entry name" value="AP2"/>
    <property type="match status" value="1"/>
</dbReference>
<dbReference type="GO" id="GO:0009873">
    <property type="term" value="P:ethylene-activated signaling pathway"/>
    <property type="evidence" value="ECO:0007669"/>
    <property type="project" value="InterPro"/>
</dbReference>
<dbReference type="Gene3D" id="3.30.730.10">
    <property type="entry name" value="AP2/ERF domain"/>
    <property type="match status" value="1"/>
</dbReference>
<accession>A0A8S9JVL6</accession>
<keyword evidence="3" id="KW-0238">DNA-binding</keyword>
<evidence type="ECO:0000256" key="6">
    <source>
        <dbReference type="ARBA" id="ARBA00024343"/>
    </source>
</evidence>
<evidence type="ECO:0000256" key="5">
    <source>
        <dbReference type="ARBA" id="ARBA00023242"/>
    </source>
</evidence>
<dbReference type="PRINTS" id="PR00367">
    <property type="entry name" value="ETHRSPELEMNT"/>
</dbReference>
<evidence type="ECO:0000256" key="2">
    <source>
        <dbReference type="ARBA" id="ARBA00023015"/>
    </source>
</evidence>
<proteinExistence type="inferred from homology"/>
<protein>
    <recommendedName>
        <fullName evidence="7">AP2/ERF domain-containing protein</fullName>
    </recommendedName>
</protein>
<reference evidence="8" key="1">
    <citation type="submission" date="2019-12" db="EMBL/GenBank/DDBJ databases">
        <title>Genome sequencing and annotation of Brassica cretica.</title>
        <authorList>
            <person name="Studholme D.J."/>
            <person name="Sarris P.F."/>
        </authorList>
    </citation>
    <scope>NUCLEOTIDE SEQUENCE</scope>
    <source>
        <strain evidence="8">PFS-102/07</strain>
        <tissue evidence="8">Leaf</tissue>
    </source>
</reference>
<feature type="domain" description="AP2/ERF" evidence="7">
    <location>
        <begin position="19"/>
        <end position="77"/>
    </location>
</feature>
<comment type="similarity">
    <text evidence="6">Belongs to the AP2/ERF transcription factor family. ERF subfamily.</text>
</comment>
<evidence type="ECO:0000256" key="4">
    <source>
        <dbReference type="ARBA" id="ARBA00023163"/>
    </source>
</evidence>
<dbReference type="AlphaFoldDB" id="A0A8S9JVL6"/>
<name>A0A8S9JVL6_BRACR</name>
<dbReference type="InterPro" id="IPR044808">
    <property type="entry name" value="ERF_plant"/>
</dbReference>
<keyword evidence="5" id="KW-0539">Nucleus</keyword>
<evidence type="ECO:0000256" key="3">
    <source>
        <dbReference type="ARBA" id="ARBA00023125"/>
    </source>
</evidence>
<dbReference type="PANTHER" id="PTHR31190:SF134">
    <property type="entry name" value="ETHYLENE-RESPONSIVE TRANSCRIPTION FACTOR ERF098-LIKE"/>
    <property type="match status" value="1"/>
</dbReference>
<dbReference type="SMART" id="SM00380">
    <property type="entry name" value="AP2"/>
    <property type="match status" value="1"/>
</dbReference>
<dbReference type="GO" id="GO:0005634">
    <property type="term" value="C:nucleus"/>
    <property type="evidence" value="ECO:0007669"/>
    <property type="project" value="UniProtKB-SubCell"/>
</dbReference>
<sequence length="227" mass="25817">MEGTNRRSNNQIQDDKQARFRGVRRRPWGKFAAEIRDPSRNGARLWLGTFETAEDAARAYDRAAYNLRGHLAILNFPNEYYSRMDDYSLRPPYSSSSSSSGSTSTGRSEGSLQDARLWCLRTRGRERPWCVAPTSRSGLRERPQWVALRGRSGLRFVSSRHGNASDLGASLWQVALRGVSHDRNASDLSMSLWLDRYGMCVTATSRRRSGEVALVRCSSVDRFKHFF</sequence>
<keyword evidence="2" id="KW-0805">Transcription regulation</keyword>
<organism evidence="8">
    <name type="scientific">Brassica cretica</name>
    <name type="common">Mustard</name>
    <dbReference type="NCBI Taxonomy" id="69181"/>
    <lineage>
        <taxon>Eukaryota</taxon>
        <taxon>Viridiplantae</taxon>
        <taxon>Streptophyta</taxon>
        <taxon>Embryophyta</taxon>
        <taxon>Tracheophyta</taxon>
        <taxon>Spermatophyta</taxon>
        <taxon>Magnoliopsida</taxon>
        <taxon>eudicotyledons</taxon>
        <taxon>Gunneridae</taxon>
        <taxon>Pentapetalae</taxon>
        <taxon>rosids</taxon>
        <taxon>malvids</taxon>
        <taxon>Brassicales</taxon>
        <taxon>Brassicaceae</taxon>
        <taxon>Brassiceae</taxon>
        <taxon>Brassica</taxon>
    </lineage>
</organism>
<dbReference type="Pfam" id="PF00847">
    <property type="entry name" value="AP2"/>
    <property type="match status" value="1"/>
</dbReference>
<dbReference type="InterPro" id="IPR001471">
    <property type="entry name" value="AP2/ERF_dom"/>
</dbReference>
<dbReference type="InterPro" id="IPR036955">
    <property type="entry name" value="AP2/ERF_dom_sf"/>
</dbReference>
<comment type="caution">
    <text evidence="8">The sequence shown here is derived from an EMBL/GenBank/DDBJ whole genome shotgun (WGS) entry which is preliminary data.</text>
</comment>
<dbReference type="EMBL" id="QGKY02000246">
    <property type="protein sequence ID" value="KAF2585902.1"/>
    <property type="molecule type" value="Genomic_DNA"/>
</dbReference>
<comment type="subcellular location">
    <subcellularLocation>
        <location evidence="1">Nucleus</location>
    </subcellularLocation>
</comment>
<dbReference type="FunFam" id="3.30.730.10:FF:000001">
    <property type="entry name" value="Ethylene-responsive transcription factor 2"/>
    <property type="match status" value="1"/>
</dbReference>
<dbReference type="SUPFAM" id="SSF54171">
    <property type="entry name" value="DNA-binding domain"/>
    <property type="match status" value="1"/>
</dbReference>
<dbReference type="PROSITE" id="PS51032">
    <property type="entry name" value="AP2_ERF"/>
    <property type="match status" value="1"/>
</dbReference>
<dbReference type="InterPro" id="IPR016177">
    <property type="entry name" value="DNA-bd_dom_sf"/>
</dbReference>
<keyword evidence="4" id="KW-0804">Transcription</keyword>
<dbReference type="PANTHER" id="PTHR31190">
    <property type="entry name" value="DNA-BINDING DOMAIN"/>
    <property type="match status" value="1"/>
</dbReference>
<gene>
    <name evidence="8" type="ORF">F2Q70_00036654</name>
</gene>
<evidence type="ECO:0000313" key="8">
    <source>
        <dbReference type="EMBL" id="KAF2585902.1"/>
    </source>
</evidence>
<dbReference type="GO" id="GO:0003700">
    <property type="term" value="F:DNA-binding transcription factor activity"/>
    <property type="evidence" value="ECO:0007669"/>
    <property type="project" value="InterPro"/>
</dbReference>